<proteinExistence type="predicted"/>
<gene>
    <name evidence="2" type="ORF">GCM10017772_24850</name>
</gene>
<feature type="transmembrane region" description="Helical" evidence="1">
    <location>
        <begin position="92"/>
        <end position="110"/>
    </location>
</feature>
<evidence type="ECO:0000313" key="2">
    <source>
        <dbReference type="EMBL" id="GHH73406.1"/>
    </source>
</evidence>
<dbReference type="EMBL" id="BNAS01000003">
    <property type="protein sequence ID" value="GHH73406.1"/>
    <property type="molecule type" value="Genomic_DNA"/>
</dbReference>
<dbReference type="AlphaFoldDB" id="A0A919KVN4"/>
<keyword evidence="1" id="KW-0812">Transmembrane</keyword>
<feature type="transmembrane region" description="Helical" evidence="1">
    <location>
        <begin position="193"/>
        <end position="213"/>
    </location>
</feature>
<dbReference type="Proteomes" id="UP000627369">
    <property type="component" value="Unassembled WGS sequence"/>
</dbReference>
<organism evidence="2 3">
    <name type="scientific">Promicromonospora soli</name>
    <dbReference type="NCBI Taxonomy" id="2035533"/>
    <lineage>
        <taxon>Bacteria</taxon>
        <taxon>Bacillati</taxon>
        <taxon>Actinomycetota</taxon>
        <taxon>Actinomycetes</taxon>
        <taxon>Micrococcales</taxon>
        <taxon>Promicromonosporaceae</taxon>
        <taxon>Promicromonospora</taxon>
    </lineage>
</organism>
<name>A0A919KVN4_9MICO</name>
<reference evidence="2" key="2">
    <citation type="submission" date="2020-09" db="EMBL/GenBank/DDBJ databases">
        <authorList>
            <person name="Sun Q."/>
            <person name="Zhou Y."/>
        </authorList>
    </citation>
    <scope>NUCLEOTIDE SEQUENCE</scope>
    <source>
        <strain evidence="2">CGMCC 4.7398</strain>
    </source>
</reference>
<evidence type="ECO:0000256" key="1">
    <source>
        <dbReference type="SAM" id="Phobius"/>
    </source>
</evidence>
<comment type="caution">
    <text evidence="2">The sequence shown here is derived from an EMBL/GenBank/DDBJ whole genome shotgun (WGS) entry which is preliminary data.</text>
</comment>
<keyword evidence="3" id="KW-1185">Reference proteome</keyword>
<evidence type="ECO:0000313" key="3">
    <source>
        <dbReference type="Proteomes" id="UP000627369"/>
    </source>
</evidence>
<feature type="transmembrane region" description="Helical" evidence="1">
    <location>
        <begin position="151"/>
        <end position="173"/>
    </location>
</feature>
<feature type="transmembrane region" description="Helical" evidence="1">
    <location>
        <begin position="116"/>
        <end position="139"/>
    </location>
</feature>
<accession>A0A919KVN4</accession>
<reference evidence="2" key="1">
    <citation type="journal article" date="2014" name="Int. J. Syst. Evol. Microbiol.">
        <title>Complete genome sequence of Corynebacterium casei LMG S-19264T (=DSM 44701T), isolated from a smear-ripened cheese.</title>
        <authorList>
            <consortium name="US DOE Joint Genome Institute (JGI-PGF)"/>
            <person name="Walter F."/>
            <person name="Albersmeier A."/>
            <person name="Kalinowski J."/>
            <person name="Ruckert C."/>
        </authorList>
    </citation>
    <scope>NUCLEOTIDE SEQUENCE</scope>
    <source>
        <strain evidence="2">CGMCC 4.7398</strain>
    </source>
</reference>
<keyword evidence="1" id="KW-1133">Transmembrane helix</keyword>
<keyword evidence="1" id="KW-0472">Membrane</keyword>
<protein>
    <submittedName>
        <fullName evidence="2">Uncharacterized protein</fullName>
    </submittedName>
</protein>
<sequence>MPQRWQTAAVENMWSSRFAQHWAQEISPAAFWRRTAELDRQVLRGLPHHAAAVDTVVGDYHVEVRDAWKEIDARTRRVDPAVADLRSPRRTVGTVLGALGIGGAFAFFFSRADFDMLAILPWSSAFLTVGTVGVLMALLPVRRSAPATSGLVQRSWLLAGFATAAAAAPLLLLRFITFSELPGAARTSLGLNLVLAGVCCAASALVTVTWIRLGTEEHSAVERLVDDVSTQREAVAESVLTRYRTSLEELHRDLAAEEREMMHRAYTAAGETLVARGVIETVDQVCSHVPGMLMLQAIADATIPNRTVVLVPQLAPPQR</sequence>